<dbReference type="STRING" id="1122934.SAMN02745691_00201"/>
<dbReference type="EC" id="4.1.1.36" evidence="3"/>
<dbReference type="EC" id="6.3.2.5" evidence="3"/>
<keyword evidence="3" id="KW-0460">Magnesium</keyword>
<evidence type="ECO:0000256" key="3">
    <source>
        <dbReference type="HAMAP-Rule" id="MF_02225"/>
    </source>
</evidence>
<feature type="binding site" evidence="3">
    <location>
        <position position="324"/>
    </location>
    <ligand>
        <name>CTP</name>
        <dbReference type="ChEBI" id="CHEBI:37563"/>
    </ligand>
</feature>
<dbReference type="Pfam" id="PF04127">
    <property type="entry name" value="DFP"/>
    <property type="match status" value="1"/>
</dbReference>
<dbReference type="PANTHER" id="PTHR14359:SF6">
    <property type="entry name" value="PHOSPHOPANTOTHENOYLCYSTEINE DECARBOXYLASE"/>
    <property type="match status" value="1"/>
</dbReference>
<dbReference type="NCBIfam" id="TIGR00521">
    <property type="entry name" value="coaBC_dfp"/>
    <property type="match status" value="1"/>
</dbReference>
<comment type="cofactor">
    <cofactor evidence="3">
        <name>FMN</name>
        <dbReference type="ChEBI" id="CHEBI:58210"/>
    </cofactor>
    <text evidence="3">Binds 1 FMN per subunit.</text>
</comment>
<dbReference type="SUPFAM" id="SSF102645">
    <property type="entry name" value="CoaB-like"/>
    <property type="match status" value="1"/>
</dbReference>
<dbReference type="GO" id="GO:0071513">
    <property type="term" value="C:phosphopantothenoylcysteine decarboxylase complex"/>
    <property type="evidence" value="ECO:0007669"/>
    <property type="project" value="TreeGrafter"/>
</dbReference>
<evidence type="ECO:0000256" key="1">
    <source>
        <dbReference type="ARBA" id="ARBA00022793"/>
    </source>
</evidence>
<dbReference type="Proteomes" id="UP000184342">
    <property type="component" value="Unassembled WGS sequence"/>
</dbReference>
<dbReference type="InterPro" id="IPR035929">
    <property type="entry name" value="CoaB-like_sf"/>
</dbReference>
<evidence type="ECO:0000259" key="5">
    <source>
        <dbReference type="Pfam" id="PF02441"/>
    </source>
</evidence>
<keyword evidence="1 3" id="KW-0210">Decarboxylase</keyword>
<comment type="catalytic activity">
    <reaction evidence="3 4">
        <text>N-[(R)-4-phosphopantothenoyl]-L-cysteine + H(+) = (R)-4'-phosphopantetheine + CO2</text>
        <dbReference type="Rhea" id="RHEA:16793"/>
        <dbReference type="ChEBI" id="CHEBI:15378"/>
        <dbReference type="ChEBI" id="CHEBI:16526"/>
        <dbReference type="ChEBI" id="CHEBI:59458"/>
        <dbReference type="ChEBI" id="CHEBI:61723"/>
        <dbReference type="EC" id="4.1.1.36"/>
    </reaction>
</comment>
<name>A0A1M6ALG2_9FIRM</name>
<dbReference type="AlphaFoldDB" id="A0A1M6ALG2"/>
<dbReference type="HAMAP" id="MF_02225">
    <property type="entry name" value="CoaBC"/>
    <property type="match status" value="1"/>
</dbReference>
<sequence>MLKGKTVILGVTGSIAAYKIANLASMLVKLNCSVHVIMSKNATNFINPITFETLTGNKCLVDTFDRGFDFEVEHISLAKKADLFLVAPAGANAVGKIANGIADDMLTTTFMACRCKKLIAPVMNSSMLENPILQENLKKLRGYEYGIICPEVGRLACGDTGAGKLPAEGVLLDHILREIHYQEKDMSGIKMLISAGATVESIDPVRFVSNRSTGKMGYALARCAMERGADVTVVAGHTSVEAPSFVTVIKVESAEDMFEIISEMVPSMDVVIKAAAVADYMPENYQTEKLKKSEMDLTIRFVRTRDILGYLGEQKKPGQFLCGFSMETENLIENSKAKLIKKNLDMIVANNLKEKGAGFGVDTNVVTIITKNGQKHLPIMSKDEVACNVLDEILRIRTITDC</sequence>
<dbReference type="GO" id="GO:0010181">
    <property type="term" value="F:FMN binding"/>
    <property type="evidence" value="ECO:0007669"/>
    <property type="project" value="UniProtKB-UniRule"/>
</dbReference>
<gene>
    <name evidence="3" type="primary">coaBC</name>
    <name evidence="7" type="ORF">SAMN02745691_00201</name>
</gene>
<feature type="domain" description="DNA/pantothenate metabolism flavoprotein C-terminal" evidence="6">
    <location>
        <begin position="186"/>
        <end position="394"/>
    </location>
</feature>
<dbReference type="GO" id="GO:0015937">
    <property type="term" value="P:coenzyme A biosynthetic process"/>
    <property type="evidence" value="ECO:0007669"/>
    <property type="project" value="UniProtKB-UniRule"/>
</dbReference>
<keyword evidence="2 3" id="KW-0456">Lyase</keyword>
<keyword evidence="3 4" id="KW-0436">Ligase</keyword>
<evidence type="ECO:0000259" key="6">
    <source>
        <dbReference type="Pfam" id="PF04127"/>
    </source>
</evidence>
<feature type="binding site" evidence="3">
    <location>
        <position position="289"/>
    </location>
    <ligand>
        <name>CTP</name>
        <dbReference type="ChEBI" id="CHEBI:37563"/>
    </ligand>
</feature>
<comment type="catalytic activity">
    <reaction evidence="3 4">
        <text>(R)-4'-phosphopantothenate + L-cysteine + CTP = N-[(R)-4-phosphopantothenoyl]-L-cysteine + CMP + diphosphate + H(+)</text>
        <dbReference type="Rhea" id="RHEA:19397"/>
        <dbReference type="ChEBI" id="CHEBI:10986"/>
        <dbReference type="ChEBI" id="CHEBI:15378"/>
        <dbReference type="ChEBI" id="CHEBI:33019"/>
        <dbReference type="ChEBI" id="CHEBI:35235"/>
        <dbReference type="ChEBI" id="CHEBI:37563"/>
        <dbReference type="ChEBI" id="CHEBI:59458"/>
        <dbReference type="ChEBI" id="CHEBI:60377"/>
        <dbReference type="EC" id="6.3.2.5"/>
    </reaction>
</comment>
<comment type="pathway">
    <text evidence="3 4">Cofactor biosynthesis; coenzyme A biosynthesis; CoA from (R)-pantothenate: step 2/5.</text>
</comment>
<dbReference type="InterPro" id="IPR036551">
    <property type="entry name" value="Flavin_trans-like"/>
</dbReference>
<keyword evidence="3 4" id="KW-0285">Flavoprotein</keyword>
<dbReference type="GO" id="GO:0004632">
    <property type="term" value="F:phosphopantothenate--cysteine ligase activity"/>
    <property type="evidence" value="ECO:0007669"/>
    <property type="project" value="UniProtKB-UniRule"/>
</dbReference>
<feature type="binding site" evidence="3">
    <location>
        <position position="338"/>
    </location>
    <ligand>
        <name>CTP</name>
        <dbReference type="ChEBI" id="CHEBI:37563"/>
    </ligand>
</feature>
<protein>
    <recommendedName>
        <fullName evidence="3">Coenzyme A biosynthesis bifunctional protein CoaBC</fullName>
    </recommendedName>
    <alternativeName>
        <fullName evidence="3">DNA/pantothenate metabolism flavoprotein</fullName>
    </alternativeName>
    <alternativeName>
        <fullName evidence="3">Phosphopantothenoylcysteine synthetase/decarboxylase</fullName>
        <shortName evidence="3">PPCS-PPCDC</shortName>
    </alternativeName>
    <domain>
        <recommendedName>
            <fullName evidence="3">Phosphopantothenoylcysteine decarboxylase</fullName>
            <shortName evidence="3">PPC decarboxylase</shortName>
            <shortName evidence="3">PPC-DC</shortName>
            <ecNumber evidence="3">4.1.1.36</ecNumber>
        </recommendedName>
        <alternativeName>
            <fullName evidence="3">CoaC</fullName>
        </alternativeName>
    </domain>
    <domain>
        <recommendedName>
            <fullName evidence="3">Phosphopantothenate--cysteine ligase</fullName>
            <ecNumber evidence="3">6.3.2.5</ecNumber>
        </recommendedName>
        <alternativeName>
            <fullName evidence="3">CoaB</fullName>
        </alternativeName>
        <alternativeName>
            <fullName evidence="3">Phosphopantothenoylcysteine synthetase</fullName>
            <shortName evidence="3">PPC synthetase</shortName>
            <shortName evidence="3">PPC-S</shortName>
        </alternativeName>
    </domain>
</protein>
<feature type="region of interest" description="Phosphopantothenate--cysteine ligase" evidence="3">
    <location>
        <begin position="191"/>
        <end position="402"/>
    </location>
</feature>
<evidence type="ECO:0000313" key="7">
    <source>
        <dbReference type="EMBL" id="SHI37295.1"/>
    </source>
</evidence>
<organism evidence="7 8">
    <name type="scientific">Parasporobacterium paucivorans DSM 15970</name>
    <dbReference type="NCBI Taxonomy" id="1122934"/>
    <lineage>
        <taxon>Bacteria</taxon>
        <taxon>Bacillati</taxon>
        <taxon>Bacillota</taxon>
        <taxon>Clostridia</taxon>
        <taxon>Lachnospirales</taxon>
        <taxon>Lachnospiraceae</taxon>
        <taxon>Parasporobacterium</taxon>
    </lineage>
</organism>
<comment type="pathway">
    <text evidence="3 4">Cofactor biosynthesis; coenzyme A biosynthesis; CoA from (R)-pantothenate: step 3/5.</text>
</comment>
<dbReference type="GO" id="GO:0004633">
    <property type="term" value="F:phosphopantothenoylcysteine decarboxylase activity"/>
    <property type="evidence" value="ECO:0007669"/>
    <property type="project" value="UniProtKB-UniRule"/>
</dbReference>
<dbReference type="Gene3D" id="3.40.50.1950">
    <property type="entry name" value="Flavin prenyltransferase-like"/>
    <property type="match status" value="1"/>
</dbReference>
<keyword evidence="3 4" id="KW-0288">FMN</keyword>
<dbReference type="GO" id="GO:0015941">
    <property type="term" value="P:pantothenate catabolic process"/>
    <property type="evidence" value="ECO:0007669"/>
    <property type="project" value="InterPro"/>
</dbReference>
<dbReference type="UniPathway" id="UPA00241">
    <property type="reaction ID" value="UER00353"/>
</dbReference>
<evidence type="ECO:0000256" key="2">
    <source>
        <dbReference type="ARBA" id="ARBA00023239"/>
    </source>
</evidence>
<comment type="similarity">
    <text evidence="3 4">In the N-terminal section; belongs to the HFCD (homo-oligomeric flavin containing Cys decarboxylase) superfamily.</text>
</comment>
<dbReference type="PANTHER" id="PTHR14359">
    <property type="entry name" value="HOMO-OLIGOMERIC FLAVIN CONTAINING CYS DECARBOXYLASE FAMILY"/>
    <property type="match status" value="1"/>
</dbReference>
<dbReference type="InterPro" id="IPR003382">
    <property type="entry name" value="Flavoprotein"/>
</dbReference>
<evidence type="ECO:0000313" key="8">
    <source>
        <dbReference type="Proteomes" id="UP000184342"/>
    </source>
</evidence>
<keyword evidence="8" id="KW-1185">Reference proteome</keyword>
<feature type="binding site" evidence="3">
    <location>
        <position position="342"/>
    </location>
    <ligand>
        <name>CTP</name>
        <dbReference type="ChEBI" id="CHEBI:37563"/>
    </ligand>
</feature>
<dbReference type="Gene3D" id="3.40.50.10300">
    <property type="entry name" value="CoaB-like"/>
    <property type="match status" value="1"/>
</dbReference>
<dbReference type="RefSeq" id="WP_073992495.1">
    <property type="nucleotide sequence ID" value="NZ_FQYT01000002.1"/>
</dbReference>
<dbReference type="EMBL" id="FQYT01000002">
    <property type="protein sequence ID" value="SHI37295.1"/>
    <property type="molecule type" value="Genomic_DNA"/>
</dbReference>
<comment type="function">
    <text evidence="4">Catalyzes two steps in the biosynthesis of coenzyme A. In the first step cysteine is conjugated to 4'-phosphopantothenate to form 4-phosphopantothenoylcysteine, in the latter compound is decarboxylated to form 4'-phosphopantotheine.</text>
</comment>
<accession>A0A1M6ALG2</accession>
<reference evidence="7 8" key="1">
    <citation type="submission" date="2016-11" db="EMBL/GenBank/DDBJ databases">
        <authorList>
            <person name="Jaros S."/>
            <person name="Januszkiewicz K."/>
            <person name="Wedrychowicz H."/>
        </authorList>
    </citation>
    <scope>NUCLEOTIDE SEQUENCE [LARGE SCALE GENOMIC DNA]</scope>
    <source>
        <strain evidence="7 8">DSM 15970</strain>
    </source>
</reference>
<dbReference type="GO" id="GO:0046872">
    <property type="term" value="F:metal ion binding"/>
    <property type="evidence" value="ECO:0007669"/>
    <property type="project" value="UniProtKB-KW"/>
</dbReference>
<feature type="region of interest" description="Phosphopantothenoylcysteine decarboxylase" evidence="3">
    <location>
        <begin position="1"/>
        <end position="190"/>
    </location>
</feature>
<feature type="binding site" evidence="3">
    <location>
        <position position="279"/>
    </location>
    <ligand>
        <name>CTP</name>
        <dbReference type="ChEBI" id="CHEBI:37563"/>
    </ligand>
</feature>
<dbReference type="InterPro" id="IPR005252">
    <property type="entry name" value="CoaBC"/>
</dbReference>
<comment type="similarity">
    <text evidence="3 4">In the C-terminal section; belongs to the PPC synthetase family.</text>
</comment>
<dbReference type="InterPro" id="IPR007085">
    <property type="entry name" value="DNA/pantothenate-metab_flavo_C"/>
</dbReference>
<feature type="active site" description="Proton donor" evidence="3">
    <location>
        <position position="157"/>
    </location>
</feature>
<comment type="caution">
    <text evidence="3">Lacks conserved residue(s) required for the propagation of feature annotation.</text>
</comment>
<keyword evidence="3" id="KW-0511">Multifunctional enzyme</keyword>
<keyword evidence="3" id="KW-0479">Metal-binding</keyword>
<comment type="function">
    <text evidence="3">Catalyzes two sequential steps in the biosynthesis of coenzyme A. In the first step cysteine is conjugated to 4'-phosphopantothenate to form 4-phosphopantothenoylcysteine. In the second step the latter compound is decarboxylated to form 4'-phosphopantotheine.</text>
</comment>
<proteinExistence type="inferred from homology"/>
<dbReference type="SUPFAM" id="SSF52507">
    <property type="entry name" value="Homo-oligomeric flavin-containing Cys decarboxylases, HFCD"/>
    <property type="match status" value="1"/>
</dbReference>
<dbReference type="Pfam" id="PF02441">
    <property type="entry name" value="Flavoprotein"/>
    <property type="match status" value="1"/>
</dbReference>
<feature type="domain" description="Flavoprotein" evidence="5">
    <location>
        <begin position="5"/>
        <end position="146"/>
    </location>
</feature>
<comment type="cofactor">
    <cofactor evidence="3">
        <name>Mg(2+)</name>
        <dbReference type="ChEBI" id="CHEBI:18420"/>
    </cofactor>
</comment>
<dbReference type="OrthoDB" id="9802554at2"/>
<evidence type="ECO:0000256" key="4">
    <source>
        <dbReference type="RuleBase" id="RU364078"/>
    </source>
</evidence>